<protein>
    <recommendedName>
        <fullName evidence="2">Lysozyme inhibitor LprI-like N-terminal domain-containing protein</fullName>
    </recommendedName>
</protein>
<proteinExistence type="predicted"/>
<comment type="caution">
    <text evidence="3">The sequence shown here is derived from an EMBL/GenBank/DDBJ whole genome shotgun (WGS) entry which is preliminary data.</text>
</comment>
<feature type="compositionally biased region" description="Acidic residues" evidence="1">
    <location>
        <begin position="46"/>
        <end position="56"/>
    </location>
</feature>
<evidence type="ECO:0000313" key="4">
    <source>
        <dbReference type="Proteomes" id="UP000030153"/>
    </source>
</evidence>
<keyword evidence="4" id="KW-1185">Reference proteome</keyword>
<feature type="region of interest" description="Disordered" evidence="1">
    <location>
        <begin position="28"/>
        <end position="92"/>
    </location>
</feature>
<dbReference type="PANTHER" id="PTHR39176">
    <property type="entry name" value="PERIPLASMIC PROTEIN-RELATED"/>
    <property type="match status" value="1"/>
</dbReference>
<dbReference type="PANTHER" id="PTHR39176:SF1">
    <property type="entry name" value="PERIPLASMIC PROTEIN"/>
    <property type="match status" value="1"/>
</dbReference>
<dbReference type="Gene3D" id="1.20.1270.180">
    <property type="match status" value="1"/>
</dbReference>
<dbReference type="STRING" id="1385513.N780_08665"/>
<organism evidence="3 4">
    <name type="scientific">Pontibacillus chungwhensis BH030062</name>
    <dbReference type="NCBI Taxonomy" id="1385513"/>
    <lineage>
        <taxon>Bacteria</taxon>
        <taxon>Bacillati</taxon>
        <taxon>Bacillota</taxon>
        <taxon>Bacilli</taxon>
        <taxon>Bacillales</taxon>
        <taxon>Bacillaceae</taxon>
        <taxon>Pontibacillus</taxon>
    </lineage>
</organism>
<sequence>MRKGGLFSTGLLIAFVFLLTSCDEGTKNTDGTSTEHQENQTLAQTEQEDKEQETEAESANTETPVKETSDKTEKTEQETTVTESTSDTTNKQSMLKDMYVEKIEEARAEVANLEPTDSSTYALKKTENDRWKIWDNLLNETYRVLEEQLPPEEMERLREKQREWLTYRDNSALEASEKFKGGTQEQLEYVSVLANLTEERCIELVEGYMS</sequence>
<evidence type="ECO:0000256" key="1">
    <source>
        <dbReference type="SAM" id="MobiDB-lite"/>
    </source>
</evidence>
<feature type="domain" description="Lysozyme inhibitor LprI-like N-terminal" evidence="2">
    <location>
        <begin position="117"/>
        <end position="204"/>
    </location>
</feature>
<dbReference type="Pfam" id="PF07007">
    <property type="entry name" value="LprI"/>
    <property type="match status" value="1"/>
</dbReference>
<dbReference type="Proteomes" id="UP000030153">
    <property type="component" value="Unassembled WGS sequence"/>
</dbReference>
<dbReference type="AlphaFoldDB" id="A0A0A2UTM1"/>
<evidence type="ECO:0000259" key="2">
    <source>
        <dbReference type="Pfam" id="PF07007"/>
    </source>
</evidence>
<accession>A0A0A2UTM1</accession>
<dbReference type="InterPro" id="IPR009739">
    <property type="entry name" value="LprI-like_N"/>
</dbReference>
<evidence type="ECO:0000313" key="3">
    <source>
        <dbReference type="EMBL" id="KGP91264.1"/>
    </source>
</evidence>
<gene>
    <name evidence="3" type="ORF">N780_08665</name>
</gene>
<reference evidence="3 4" key="1">
    <citation type="submission" date="2013-08" db="EMBL/GenBank/DDBJ databases">
        <title>Genome of Pontibacillus chungwhensis.</title>
        <authorList>
            <person name="Wang Q."/>
            <person name="Wang G."/>
        </authorList>
    </citation>
    <scope>NUCLEOTIDE SEQUENCE [LARGE SCALE GENOMIC DNA]</scope>
    <source>
        <strain evidence="3 4">BH030062</strain>
    </source>
</reference>
<dbReference type="EMBL" id="AVBG01000007">
    <property type="protein sequence ID" value="KGP91264.1"/>
    <property type="molecule type" value="Genomic_DNA"/>
</dbReference>
<dbReference type="eggNOG" id="COG3755">
    <property type="taxonomic scope" value="Bacteria"/>
</dbReference>
<name>A0A0A2UTM1_9BACI</name>
<feature type="compositionally biased region" description="Low complexity" evidence="1">
    <location>
        <begin position="78"/>
        <end position="89"/>
    </location>
</feature>
<dbReference type="PROSITE" id="PS51257">
    <property type="entry name" value="PROKAR_LIPOPROTEIN"/>
    <property type="match status" value="1"/>
</dbReference>
<feature type="compositionally biased region" description="Basic and acidic residues" evidence="1">
    <location>
        <begin position="64"/>
        <end position="77"/>
    </location>
</feature>